<organism evidence="1 2">
    <name type="scientific">Gossypium klotzschianum</name>
    <dbReference type="NCBI Taxonomy" id="34286"/>
    <lineage>
        <taxon>Eukaryota</taxon>
        <taxon>Viridiplantae</taxon>
        <taxon>Streptophyta</taxon>
        <taxon>Embryophyta</taxon>
        <taxon>Tracheophyta</taxon>
        <taxon>Spermatophyta</taxon>
        <taxon>Magnoliopsida</taxon>
        <taxon>eudicotyledons</taxon>
        <taxon>Gunneridae</taxon>
        <taxon>Pentapetalae</taxon>
        <taxon>rosids</taxon>
        <taxon>malvids</taxon>
        <taxon>Malvales</taxon>
        <taxon>Malvaceae</taxon>
        <taxon>Malvoideae</taxon>
        <taxon>Gossypium</taxon>
    </lineage>
</organism>
<name>A0A7J8WAM9_9ROSI</name>
<evidence type="ECO:0000313" key="1">
    <source>
        <dbReference type="EMBL" id="MBA0672111.1"/>
    </source>
</evidence>
<dbReference type="Proteomes" id="UP000593573">
    <property type="component" value="Unassembled WGS sequence"/>
</dbReference>
<sequence length="29" mass="3438">MLLTRAVEYPQQMQDLSHCRFQLLFPSQG</sequence>
<keyword evidence="2" id="KW-1185">Reference proteome</keyword>
<proteinExistence type="predicted"/>
<reference evidence="1 2" key="1">
    <citation type="journal article" date="2019" name="Genome Biol. Evol.">
        <title>Insights into the evolution of the New World diploid cottons (Gossypium, subgenus Houzingenia) based on genome sequencing.</title>
        <authorList>
            <person name="Grover C.E."/>
            <person name="Arick M.A. 2nd"/>
            <person name="Thrash A."/>
            <person name="Conover J.L."/>
            <person name="Sanders W.S."/>
            <person name="Peterson D.G."/>
            <person name="Frelichowski J.E."/>
            <person name="Scheffler J.A."/>
            <person name="Scheffler B.E."/>
            <person name="Wendel J.F."/>
        </authorList>
    </citation>
    <scope>NUCLEOTIDE SEQUENCE [LARGE SCALE GENOMIC DNA]</scope>
    <source>
        <strain evidence="1">57</strain>
        <tissue evidence="1">Leaf</tissue>
    </source>
</reference>
<dbReference type="EMBL" id="JABFAB010243402">
    <property type="protein sequence ID" value="MBA0672111.1"/>
    <property type="molecule type" value="Genomic_DNA"/>
</dbReference>
<protein>
    <submittedName>
        <fullName evidence="1">Uncharacterized protein</fullName>
    </submittedName>
</protein>
<evidence type="ECO:0000313" key="2">
    <source>
        <dbReference type="Proteomes" id="UP000593573"/>
    </source>
</evidence>
<comment type="caution">
    <text evidence="1">The sequence shown here is derived from an EMBL/GenBank/DDBJ whole genome shotgun (WGS) entry which is preliminary data.</text>
</comment>
<dbReference type="AlphaFoldDB" id="A0A7J8WAM9"/>
<accession>A0A7J8WAM9</accession>
<gene>
    <name evidence="1" type="ORF">Goklo_024359</name>
</gene>